<evidence type="ECO:0000256" key="1">
    <source>
        <dbReference type="SAM" id="MobiDB-lite"/>
    </source>
</evidence>
<feature type="region of interest" description="Disordered" evidence="1">
    <location>
        <begin position="87"/>
        <end position="106"/>
    </location>
</feature>
<protein>
    <submittedName>
        <fullName evidence="2">Unannotated protein</fullName>
    </submittedName>
</protein>
<feature type="compositionally biased region" description="Basic and acidic residues" evidence="1">
    <location>
        <begin position="96"/>
        <end position="106"/>
    </location>
</feature>
<evidence type="ECO:0000313" key="2">
    <source>
        <dbReference type="EMBL" id="CAB4901669.1"/>
    </source>
</evidence>
<gene>
    <name evidence="2" type="ORF">UFOPK3564_00612</name>
</gene>
<proteinExistence type="predicted"/>
<dbReference type="EMBL" id="CAFBMK010000022">
    <property type="protein sequence ID" value="CAB4901669.1"/>
    <property type="molecule type" value="Genomic_DNA"/>
</dbReference>
<name>A0A6J7GEA5_9ZZZZ</name>
<organism evidence="2">
    <name type="scientific">freshwater metagenome</name>
    <dbReference type="NCBI Taxonomy" id="449393"/>
    <lineage>
        <taxon>unclassified sequences</taxon>
        <taxon>metagenomes</taxon>
        <taxon>ecological metagenomes</taxon>
    </lineage>
</organism>
<reference evidence="2" key="1">
    <citation type="submission" date="2020-05" db="EMBL/GenBank/DDBJ databases">
        <authorList>
            <person name="Chiriac C."/>
            <person name="Salcher M."/>
            <person name="Ghai R."/>
            <person name="Kavagutti S V."/>
        </authorList>
    </citation>
    <scope>NUCLEOTIDE SEQUENCE</scope>
</reference>
<accession>A0A6J7GEA5</accession>
<dbReference type="AlphaFoldDB" id="A0A6J7GEA5"/>
<sequence length="106" mass="11309">MRSQKMHEQKMRVHILRRMLSLSAPVGSALGAARSFFTPPTVTPVNGPASWFAAQRPGDRPAAGTEAFGSDVEEFDLGGDADLDALEDLDAAGPGRRRDTTLRTGA</sequence>